<evidence type="ECO:0000313" key="3">
    <source>
        <dbReference type="EMBL" id="WAM33742.1"/>
    </source>
</evidence>
<keyword evidence="1" id="KW-0051">Antiviral defense</keyword>
<keyword evidence="4" id="KW-1185">Reference proteome</keyword>
<evidence type="ECO:0000256" key="1">
    <source>
        <dbReference type="ARBA" id="ARBA00023118"/>
    </source>
</evidence>
<dbReference type="InterPro" id="IPR010156">
    <property type="entry name" value="CRISPR-assoc_prot_Cas6"/>
</dbReference>
<dbReference type="NCBIfam" id="TIGR01877">
    <property type="entry name" value="cas_cas6"/>
    <property type="match status" value="1"/>
</dbReference>
<sequence length="261" mass="31053">MRAKFIFEVQNSQEEYRELPVYYRTVFMAFLKKALSDYNSEYFRKLYWWEDKKNKWQKPFVYAVNLPNMNFLDDKVLFRGDIVLNLSTSDYEFFVNIYNGLISKNLYPYKLADHCVVKLKRSYLVKEPDQFDSTMTFKTFSPVLIEKKEGDDKIPVLPYEEGFEEILNDVIDFEIRNIRILRGQNRGLHKRISFKPKNIKKTVVKHKISEFEKNTGKEIMYLTGFSGIFELSGHPEDLKEIYQNGLGFRRAQGFGFIEVAR</sequence>
<organism evidence="3 4">
    <name type="scientific">Caldicellulosiruptor morganii</name>
    <dbReference type="NCBI Taxonomy" id="1387555"/>
    <lineage>
        <taxon>Bacteria</taxon>
        <taxon>Bacillati</taxon>
        <taxon>Bacillota</taxon>
        <taxon>Bacillota incertae sedis</taxon>
        <taxon>Caldicellulosiruptorales</taxon>
        <taxon>Caldicellulosiruptoraceae</taxon>
        <taxon>Caldicellulosiruptor</taxon>
    </lineage>
</organism>
<feature type="domain" description="CRISPR associated protein Cas6 C-terminal" evidence="2">
    <location>
        <begin position="127"/>
        <end position="259"/>
    </location>
</feature>
<dbReference type="EMBL" id="CP113865">
    <property type="protein sequence ID" value="WAM33742.1"/>
    <property type="molecule type" value="Genomic_DNA"/>
</dbReference>
<evidence type="ECO:0000313" key="4">
    <source>
        <dbReference type="Proteomes" id="UP001164909"/>
    </source>
</evidence>
<dbReference type="PANTHER" id="PTHR36984:SF3">
    <property type="entry name" value="CRISPR-ASSOCIATED ENDORIBONUCLEASE CAS6"/>
    <property type="match status" value="1"/>
</dbReference>
<name>A0ABY7BN53_9FIRM</name>
<dbReference type="PANTHER" id="PTHR36984">
    <property type="entry name" value="CRISPR-ASSOCIATED ENDORIBONUCLEASE CAS6 1"/>
    <property type="match status" value="1"/>
</dbReference>
<dbReference type="CDD" id="cd21140">
    <property type="entry name" value="Cas6_I-like"/>
    <property type="match status" value="1"/>
</dbReference>
<dbReference type="Pfam" id="PF01881">
    <property type="entry name" value="Cas_Cas6_C"/>
    <property type="match status" value="1"/>
</dbReference>
<dbReference type="InterPro" id="IPR045747">
    <property type="entry name" value="CRISPR-assoc_prot_Cas6_N_sf"/>
</dbReference>
<dbReference type="Proteomes" id="UP001164909">
    <property type="component" value="Chromosome"/>
</dbReference>
<dbReference type="Gene3D" id="3.30.70.1890">
    <property type="match status" value="1"/>
</dbReference>
<evidence type="ECO:0000259" key="2">
    <source>
        <dbReference type="Pfam" id="PF01881"/>
    </source>
</evidence>
<dbReference type="InterPro" id="IPR049435">
    <property type="entry name" value="Cas_Cas6_C"/>
</dbReference>
<accession>A0ABY7BN53</accession>
<protein>
    <submittedName>
        <fullName evidence="3">CRISPR-associated endoribonuclease Cas6</fullName>
    </submittedName>
</protein>
<gene>
    <name evidence="3" type="primary">cas6</name>
    <name evidence="3" type="ORF">OTK00_002278</name>
</gene>
<proteinExistence type="predicted"/>
<dbReference type="Gene3D" id="3.30.70.1900">
    <property type="match status" value="1"/>
</dbReference>
<dbReference type="RefSeq" id="WP_045168734.1">
    <property type="nucleotide sequence ID" value="NZ_CP113865.1"/>
</dbReference>
<reference evidence="3" key="1">
    <citation type="submission" date="2022-12" db="EMBL/GenBank/DDBJ databases">
        <authorList>
            <person name="Bing R.G."/>
            <person name="Willard D.J."/>
            <person name="Manesh M.J.H."/>
            <person name="Laemthong T."/>
            <person name="Crosby J.R."/>
            <person name="Kelly R.M."/>
        </authorList>
    </citation>
    <scope>NUCLEOTIDE SEQUENCE</scope>
    <source>
        <strain evidence="3">DSM 8990</strain>
    </source>
</reference>